<protein>
    <submittedName>
        <fullName evidence="1">Uncharacterized protein</fullName>
    </submittedName>
</protein>
<proteinExistence type="predicted"/>
<evidence type="ECO:0000313" key="1">
    <source>
        <dbReference type="EMBL" id="KAJ8108699.1"/>
    </source>
</evidence>
<accession>A0ACC2I0G2</accession>
<organism evidence="1 2">
    <name type="scientific">Nemania bipapillata</name>
    <dbReference type="NCBI Taxonomy" id="110536"/>
    <lineage>
        <taxon>Eukaryota</taxon>
        <taxon>Fungi</taxon>
        <taxon>Dikarya</taxon>
        <taxon>Ascomycota</taxon>
        <taxon>Pezizomycotina</taxon>
        <taxon>Sordariomycetes</taxon>
        <taxon>Xylariomycetidae</taxon>
        <taxon>Xylariales</taxon>
        <taxon>Xylariaceae</taxon>
        <taxon>Nemania</taxon>
    </lineage>
</organism>
<gene>
    <name evidence="1" type="ORF">ONZ43_g6347</name>
</gene>
<comment type="caution">
    <text evidence="1">The sequence shown here is derived from an EMBL/GenBank/DDBJ whole genome shotgun (WGS) entry which is preliminary data.</text>
</comment>
<name>A0ACC2I0G2_9PEZI</name>
<dbReference type="Proteomes" id="UP001153334">
    <property type="component" value="Unassembled WGS sequence"/>
</dbReference>
<keyword evidence="2" id="KW-1185">Reference proteome</keyword>
<dbReference type="EMBL" id="JAPESX010002233">
    <property type="protein sequence ID" value="KAJ8108699.1"/>
    <property type="molecule type" value="Genomic_DNA"/>
</dbReference>
<sequence>MSLTPEQIQYFEEHASDSLVPNFLAAYTIGLAFAYLLVGLRIYARKLGKAPFGHDDWLIIAALVPLSTYAIVGYIQLTFGEGRHVIFVTNLAGFIQGYVTAIVAYAICVVLTKLSILCFYCRIFFPTKQLYYISWGFGIFIVAYNLALIFVAAFQCIPLSSLWTGAPAKCIDTLPPYTALGIVNVVTDAGILALPIRYILKLRLSLTRRIQVCGIFLLGALVTVFGIVRVVTLAQAAPGDPSYNQAPSGYWSFAEIAIGIVAACLPTIAVLATRSYFTRVSTSVIHLVSLTFRRSRGSSGNNTRTSGNRDRETRRDENEFSQLSEVSLARGPSSDSRKYMHQGHGDVSTYVAGNLVERGESDLDHDPSGIIVKNEVVQTFH</sequence>
<reference evidence="1" key="1">
    <citation type="submission" date="2022-11" db="EMBL/GenBank/DDBJ databases">
        <title>Genome Sequence of Nemania bipapillata.</title>
        <authorList>
            <person name="Buettner E."/>
        </authorList>
    </citation>
    <scope>NUCLEOTIDE SEQUENCE</scope>
    <source>
        <strain evidence="1">CP14</strain>
    </source>
</reference>
<evidence type="ECO:0000313" key="2">
    <source>
        <dbReference type="Proteomes" id="UP001153334"/>
    </source>
</evidence>